<gene>
    <name evidence="1" type="ORF">S12H4_62893</name>
</gene>
<sequence>DTSFINNSKVMKNGKEMNRSIRLALEREFQEAGDDIKLAIKQFLLSQPLAVKCENRIWLSHSL</sequence>
<organism evidence="1">
    <name type="scientific">marine sediment metagenome</name>
    <dbReference type="NCBI Taxonomy" id="412755"/>
    <lineage>
        <taxon>unclassified sequences</taxon>
        <taxon>metagenomes</taxon>
        <taxon>ecological metagenomes</taxon>
    </lineage>
</organism>
<accession>X1VQ74</accession>
<dbReference type="EMBL" id="BARW01042442">
    <property type="protein sequence ID" value="GAJ22352.1"/>
    <property type="molecule type" value="Genomic_DNA"/>
</dbReference>
<feature type="non-terminal residue" evidence="1">
    <location>
        <position position="1"/>
    </location>
</feature>
<proteinExistence type="predicted"/>
<protein>
    <submittedName>
        <fullName evidence="1">Uncharacterized protein</fullName>
    </submittedName>
</protein>
<feature type="non-terminal residue" evidence="1">
    <location>
        <position position="63"/>
    </location>
</feature>
<evidence type="ECO:0000313" key="1">
    <source>
        <dbReference type="EMBL" id="GAJ22352.1"/>
    </source>
</evidence>
<comment type="caution">
    <text evidence="1">The sequence shown here is derived from an EMBL/GenBank/DDBJ whole genome shotgun (WGS) entry which is preliminary data.</text>
</comment>
<dbReference type="AlphaFoldDB" id="X1VQ74"/>
<reference evidence="1" key="1">
    <citation type="journal article" date="2014" name="Front. Microbiol.">
        <title>High frequency of phylogenetically diverse reductive dehalogenase-homologous genes in deep subseafloor sedimentary metagenomes.</title>
        <authorList>
            <person name="Kawai M."/>
            <person name="Futagami T."/>
            <person name="Toyoda A."/>
            <person name="Takaki Y."/>
            <person name="Nishi S."/>
            <person name="Hori S."/>
            <person name="Arai W."/>
            <person name="Tsubouchi T."/>
            <person name="Morono Y."/>
            <person name="Uchiyama I."/>
            <person name="Ito T."/>
            <person name="Fujiyama A."/>
            <person name="Inagaki F."/>
            <person name="Takami H."/>
        </authorList>
    </citation>
    <scope>NUCLEOTIDE SEQUENCE</scope>
    <source>
        <strain evidence="1">Expedition CK06-06</strain>
    </source>
</reference>
<name>X1VQ74_9ZZZZ</name>